<name>A0A212L9Y5_9BACT</name>
<feature type="compositionally biased region" description="Polar residues" evidence="1">
    <location>
        <begin position="47"/>
        <end position="62"/>
    </location>
</feature>
<protein>
    <submittedName>
        <fullName evidence="3">Uncharacterized protein</fullName>
    </submittedName>
</protein>
<evidence type="ECO:0000313" key="3">
    <source>
        <dbReference type="EMBL" id="SCM74297.1"/>
    </source>
</evidence>
<accession>A0A212L9Y5</accession>
<keyword evidence="2" id="KW-1133">Transmembrane helix</keyword>
<dbReference type="AlphaFoldDB" id="A0A212L9Y5"/>
<sequence length="62" mass="6771">MAALRDLPTVVNAAFIISFNVARLFWRVLARCCRMLPQQAGMPSRPAPSQSISPFPPQGVST</sequence>
<keyword evidence="2" id="KW-0472">Membrane</keyword>
<proteinExistence type="predicted"/>
<feature type="region of interest" description="Disordered" evidence="1">
    <location>
        <begin position="39"/>
        <end position="62"/>
    </location>
</feature>
<evidence type="ECO:0000256" key="1">
    <source>
        <dbReference type="SAM" id="MobiDB-lite"/>
    </source>
</evidence>
<feature type="transmembrane region" description="Helical" evidence="2">
    <location>
        <begin position="6"/>
        <end position="26"/>
    </location>
</feature>
<organism evidence="3">
    <name type="scientific">uncultured Desulfovibrio sp</name>
    <dbReference type="NCBI Taxonomy" id="167968"/>
    <lineage>
        <taxon>Bacteria</taxon>
        <taxon>Pseudomonadati</taxon>
        <taxon>Thermodesulfobacteriota</taxon>
        <taxon>Desulfovibrionia</taxon>
        <taxon>Desulfovibrionales</taxon>
        <taxon>Desulfovibrionaceae</taxon>
        <taxon>Desulfovibrio</taxon>
        <taxon>environmental samples</taxon>
    </lineage>
</organism>
<reference evidence="3" key="1">
    <citation type="submission" date="2016-08" db="EMBL/GenBank/DDBJ databases">
        <authorList>
            <person name="Seilhamer J.J."/>
        </authorList>
    </citation>
    <scope>NUCLEOTIDE SEQUENCE</scope>
    <source>
        <strain evidence="3">86-1</strain>
    </source>
</reference>
<keyword evidence="2" id="KW-0812">Transmembrane</keyword>
<evidence type="ECO:0000256" key="2">
    <source>
        <dbReference type="SAM" id="Phobius"/>
    </source>
</evidence>
<dbReference type="EMBL" id="FMJC01000002">
    <property type="protein sequence ID" value="SCM74297.1"/>
    <property type="molecule type" value="Genomic_DNA"/>
</dbReference>
<gene>
    <name evidence="3" type="ORF">KL86DES1_21853</name>
</gene>